<feature type="chain" id="PRO_5047086974" description="DUF547 domain-containing protein" evidence="2">
    <location>
        <begin position="27"/>
        <end position="410"/>
    </location>
</feature>
<feature type="domain" description="DUF547" evidence="3">
    <location>
        <begin position="140"/>
        <end position="249"/>
    </location>
</feature>
<evidence type="ECO:0000313" key="4">
    <source>
        <dbReference type="EMBL" id="GLQ19341.1"/>
    </source>
</evidence>
<keyword evidence="5" id="KW-1185">Reference proteome</keyword>
<reference evidence="4" key="2">
    <citation type="submission" date="2023-01" db="EMBL/GenBank/DDBJ databases">
        <title>Draft genome sequence of Algimonas porphyrae strain NBRC 108216.</title>
        <authorList>
            <person name="Sun Q."/>
            <person name="Mori K."/>
        </authorList>
    </citation>
    <scope>NUCLEOTIDE SEQUENCE</scope>
    <source>
        <strain evidence="4">NBRC 108216</strain>
    </source>
</reference>
<feature type="signal peptide" evidence="2">
    <location>
        <begin position="1"/>
        <end position="26"/>
    </location>
</feature>
<evidence type="ECO:0000256" key="2">
    <source>
        <dbReference type="SAM" id="SignalP"/>
    </source>
</evidence>
<organism evidence="4 5">
    <name type="scientific">Algimonas porphyrae</name>
    <dbReference type="NCBI Taxonomy" id="1128113"/>
    <lineage>
        <taxon>Bacteria</taxon>
        <taxon>Pseudomonadati</taxon>
        <taxon>Pseudomonadota</taxon>
        <taxon>Alphaproteobacteria</taxon>
        <taxon>Maricaulales</taxon>
        <taxon>Robiginitomaculaceae</taxon>
        <taxon>Algimonas</taxon>
    </lineage>
</organism>
<keyword evidence="2" id="KW-0732">Signal</keyword>
<gene>
    <name evidence="4" type="ORF">GCM10007854_02960</name>
</gene>
<dbReference type="EMBL" id="BSNJ01000001">
    <property type="protein sequence ID" value="GLQ19341.1"/>
    <property type="molecule type" value="Genomic_DNA"/>
</dbReference>
<evidence type="ECO:0000313" key="5">
    <source>
        <dbReference type="Proteomes" id="UP001161390"/>
    </source>
</evidence>
<comment type="caution">
    <text evidence="4">The sequence shown here is derived from an EMBL/GenBank/DDBJ whole genome shotgun (WGS) entry which is preliminary data.</text>
</comment>
<dbReference type="Pfam" id="PF04784">
    <property type="entry name" value="DUF547"/>
    <property type="match status" value="1"/>
</dbReference>
<sequence>MRMKHLPALFTFTAALAIAPASFGQAQTISTPSLTLSAATASASPYSRFTPNPTKATRLDFTLWDEILKDMVLYTGPSLRQRASQPSPVVGSRMTFGHTSPIRLEGNKVLFEGIDDDFKTMLDIYVEDLVDIGNRIDLASIPQDAQLSYWMNLHNILVIQGIAENYPISSPSRIKGADGLGFHDTKRITIDGVPLSLRNIRQDIVYANWSNPLVIYGFFHGDLGSPSIQRKAFTADTVWDTLRFSGTEFANSLRGFIVYGDKPQISRHYEDAAPYFFANDFNAQVRRHMGALLNPEVKEEFDKATAVVKVARYEDDVADMTKGTNDRIQLGSVRTLDPLGGTREVSSTLARAIQETGEKMTKIRRRGLFGTVTIEDIQTVPEEDRLSSGLSIEMELPETGTEQSSDDPAE</sequence>
<dbReference type="InterPro" id="IPR006869">
    <property type="entry name" value="DUF547"/>
</dbReference>
<dbReference type="Proteomes" id="UP001161390">
    <property type="component" value="Unassembled WGS sequence"/>
</dbReference>
<feature type="region of interest" description="Disordered" evidence="1">
    <location>
        <begin position="383"/>
        <end position="410"/>
    </location>
</feature>
<accession>A0ABQ5UY92</accession>
<evidence type="ECO:0000259" key="3">
    <source>
        <dbReference type="Pfam" id="PF04784"/>
    </source>
</evidence>
<protein>
    <recommendedName>
        <fullName evidence="3">DUF547 domain-containing protein</fullName>
    </recommendedName>
</protein>
<evidence type="ECO:0000256" key="1">
    <source>
        <dbReference type="SAM" id="MobiDB-lite"/>
    </source>
</evidence>
<proteinExistence type="predicted"/>
<name>A0ABQ5UY92_9PROT</name>
<reference evidence="4" key="1">
    <citation type="journal article" date="2014" name="Int. J. Syst. Evol. Microbiol.">
        <title>Complete genome of a new Firmicutes species belonging to the dominant human colonic microbiota ('Ruminococcus bicirculans') reveals two chromosomes and a selective capacity to utilize plant glucans.</title>
        <authorList>
            <consortium name="NISC Comparative Sequencing Program"/>
            <person name="Wegmann U."/>
            <person name="Louis P."/>
            <person name="Goesmann A."/>
            <person name="Henrissat B."/>
            <person name="Duncan S.H."/>
            <person name="Flint H.J."/>
        </authorList>
    </citation>
    <scope>NUCLEOTIDE SEQUENCE</scope>
    <source>
        <strain evidence="4">NBRC 108216</strain>
    </source>
</reference>